<protein>
    <submittedName>
        <fullName evidence="1">Uncharacterized protein</fullName>
    </submittedName>
</protein>
<reference evidence="1" key="1">
    <citation type="submission" date="2020-11" db="EMBL/GenBank/DDBJ databases">
        <authorList>
            <person name="Tran Van P."/>
        </authorList>
    </citation>
    <scope>NUCLEOTIDE SEQUENCE</scope>
</reference>
<organism evidence="1">
    <name type="scientific">Timema poppense</name>
    <name type="common">Walking stick</name>
    <dbReference type="NCBI Taxonomy" id="170557"/>
    <lineage>
        <taxon>Eukaryota</taxon>
        <taxon>Metazoa</taxon>
        <taxon>Ecdysozoa</taxon>
        <taxon>Arthropoda</taxon>
        <taxon>Hexapoda</taxon>
        <taxon>Insecta</taxon>
        <taxon>Pterygota</taxon>
        <taxon>Neoptera</taxon>
        <taxon>Polyneoptera</taxon>
        <taxon>Phasmatodea</taxon>
        <taxon>Timematodea</taxon>
        <taxon>Timematoidea</taxon>
        <taxon>Timematidae</taxon>
        <taxon>Timema</taxon>
    </lineage>
</organism>
<gene>
    <name evidence="1" type="ORF">TPSB3V08_LOCUS15130</name>
</gene>
<accession>A0A7R9DVI2</accession>
<name>A0A7R9DVI2_TIMPO</name>
<dbReference type="EMBL" id="OD059318">
    <property type="protein sequence ID" value="CAD7421715.1"/>
    <property type="molecule type" value="Genomic_DNA"/>
</dbReference>
<sequence>MMSVGLICRAVTARGAHPLVRYPTRRPRSSSLTSTAAPIITSQYQPRPREGRTLKLLYWRGLQRRRDP</sequence>
<proteinExistence type="predicted"/>
<evidence type="ECO:0000313" key="1">
    <source>
        <dbReference type="EMBL" id="CAD7421715.1"/>
    </source>
</evidence>
<dbReference type="AlphaFoldDB" id="A0A7R9DVI2"/>